<feature type="compositionally biased region" description="Basic and acidic residues" evidence="1">
    <location>
        <begin position="148"/>
        <end position="166"/>
    </location>
</feature>
<protein>
    <submittedName>
        <fullName evidence="2">Uncharacterized protein</fullName>
    </submittedName>
</protein>
<dbReference type="AlphaFoldDB" id="A0A2B7XAY4"/>
<evidence type="ECO:0000313" key="2">
    <source>
        <dbReference type="EMBL" id="PGH05808.1"/>
    </source>
</evidence>
<keyword evidence="3" id="KW-1185">Reference proteome</keyword>
<dbReference type="Proteomes" id="UP000224080">
    <property type="component" value="Unassembled WGS sequence"/>
</dbReference>
<dbReference type="OrthoDB" id="10510060at2759"/>
<dbReference type="EMBL" id="PDNC01000027">
    <property type="protein sequence ID" value="PGH05808.1"/>
    <property type="molecule type" value="Genomic_DNA"/>
</dbReference>
<comment type="caution">
    <text evidence="2">The sequence shown here is derived from an EMBL/GenBank/DDBJ whole genome shotgun (WGS) entry which is preliminary data.</text>
</comment>
<reference evidence="2 3" key="1">
    <citation type="submission" date="2017-10" db="EMBL/GenBank/DDBJ databases">
        <title>Comparative genomics in systemic dimorphic fungi from Ajellomycetaceae.</title>
        <authorList>
            <person name="Munoz J.F."/>
            <person name="Mcewen J.G."/>
            <person name="Clay O.K."/>
            <person name="Cuomo C.A."/>
        </authorList>
    </citation>
    <scope>NUCLEOTIDE SEQUENCE [LARGE SCALE GENOMIC DNA]</scope>
    <source>
        <strain evidence="2 3">UAMH130</strain>
    </source>
</reference>
<accession>A0A2B7XAY4</accession>
<gene>
    <name evidence="2" type="ORF">GX51_02781</name>
</gene>
<feature type="region of interest" description="Disordered" evidence="1">
    <location>
        <begin position="1"/>
        <end position="233"/>
    </location>
</feature>
<sequence>MENNSDGDPPRYDAAAAEPQPPGQPFRRTPDVRESSAGCADYIAEIPALSSGRPGMPDAGLDNSLQTIVEEGEGDNGYQADSGTGESTMGRRADRRASRRHADRNGNEILIIPLGEQSSSSCSGYHRRRAPRQERAEILIPPEQGDSNEPRPEYPHHSGSPEREEILIDPGNRTPGARHPSLTPRLPQDRDEILIYPGRTTPGPRHPSLTPRLPQDRDEVLIYPGENKSSGDH</sequence>
<evidence type="ECO:0000313" key="3">
    <source>
        <dbReference type="Proteomes" id="UP000224080"/>
    </source>
</evidence>
<organism evidence="2 3">
    <name type="scientific">Blastomyces parvus</name>
    <dbReference type="NCBI Taxonomy" id="2060905"/>
    <lineage>
        <taxon>Eukaryota</taxon>
        <taxon>Fungi</taxon>
        <taxon>Dikarya</taxon>
        <taxon>Ascomycota</taxon>
        <taxon>Pezizomycotina</taxon>
        <taxon>Eurotiomycetes</taxon>
        <taxon>Eurotiomycetidae</taxon>
        <taxon>Onygenales</taxon>
        <taxon>Ajellomycetaceae</taxon>
        <taxon>Blastomyces</taxon>
    </lineage>
</organism>
<proteinExistence type="predicted"/>
<evidence type="ECO:0000256" key="1">
    <source>
        <dbReference type="SAM" id="MobiDB-lite"/>
    </source>
</evidence>
<name>A0A2B7XAY4_9EURO</name>